<feature type="transmembrane region" description="Helical" evidence="1">
    <location>
        <begin position="185"/>
        <end position="208"/>
    </location>
</feature>
<name>A0A7V1PVH9_CALAY</name>
<comment type="caution">
    <text evidence="2">The sequence shown here is derived from an EMBL/GenBank/DDBJ whole genome shotgun (WGS) entry which is preliminary data.</text>
</comment>
<sequence length="374" mass="43879">MIVGILMLAVSAFGFVTNSKEFYEAYLIGYMFWLSLALGGLFFTLINHLFGSEWNIVMRRISEALMQTFPLLAVLFIPLLFGMHDLYHWTHEDVVATDAILLAKAGYLNVPFFMVRIVIYFGIWIFMSRLMYKMSLKQDTEPSEELIMSMRRLSAPFMIIYALSTTFASFDILMSLEPHWYSTIYGVYFFGGNFLAVISFTILFANFLRKKGILENIITVEHYQDLGKLLFAFIIFWGYIGFSQYFLMWYANIPEETVYYLDRWEGDWKIITMILVLGHFLIPFLAILPRMAKRNLPWLSLVALWVMVMHFFDLYWLIAPTFYDVETPFSWMIFSVLLGVGGLFFWNFWSTFTAHPVVPANDRRFEASVHFKNV</sequence>
<dbReference type="AlphaFoldDB" id="A0A7V1PVH9"/>
<evidence type="ECO:0000313" key="2">
    <source>
        <dbReference type="EMBL" id="HED10637.1"/>
    </source>
</evidence>
<feature type="transmembrane region" description="Helical" evidence="1">
    <location>
        <begin position="153"/>
        <end position="173"/>
    </location>
</feature>
<dbReference type="Proteomes" id="UP000886005">
    <property type="component" value="Unassembled WGS sequence"/>
</dbReference>
<feature type="transmembrane region" description="Helical" evidence="1">
    <location>
        <begin position="296"/>
        <end position="317"/>
    </location>
</feature>
<feature type="transmembrane region" description="Helical" evidence="1">
    <location>
        <begin position="71"/>
        <end position="90"/>
    </location>
</feature>
<dbReference type="PANTHER" id="PTHR43044">
    <property type="match status" value="1"/>
</dbReference>
<feature type="transmembrane region" description="Helical" evidence="1">
    <location>
        <begin position="110"/>
        <end position="132"/>
    </location>
</feature>
<accession>A0A7V1PVH9</accession>
<reference evidence="2" key="1">
    <citation type="journal article" date="2020" name="mSystems">
        <title>Genome- and Community-Level Interaction Insights into Carbon Utilization and Element Cycling Functions of Hydrothermarchaeota in Hydrothermal Sediment.</title>
        <authorList>
            <person name="Zhou Z."/>
            <person name="Liu Y."/>
            <person name="Xu W."/>
            <person name="Pan J."/>
            <person name="Luo Z.H."/>
            <person name="Li M."/>
        </authorList>
    </citation>
    <scope>NUCLEOTIDE SEQUENCE [LARGE SCALE GENOMIC DNA]</scope>
    <source>
        <strain evidence="2">HyVt-456</strain>
    </source>
</reference>
<dbReference type="EMBL" id="DRLD01000223">
    <property type="protein sequence ID" value="HED10637.1"/>
    <property type="molecule type" value="Genomic_DNA"/>
</dbReference>
<proteinExistence type="predicted"/>
<gene>
    <name evidence="2" type="ORF">ENJ10_08100</name>
</gene>
<feature type="transmembrane region" description="Helical" evidence="1">
    <location>
        <begin position="270"/>
        <end position="289"/>
    </location>
</feature>
<keyword evidence="1" id="KW-0472">Membrane</keyword>
<feature type="transmembrane region" description="Helical" evidence="1">
    <location>
        <begin position="329"/>
        <end position="349"/>
    </location>
</feature>
<evidence type="ECO:0008006" key="3">
    <source>
        <dbReference type="Google" id="ProtNLM"/>
    </source>
</evidence>
<dbReference type="PANTHER" id="PTHR43044:SF1">
    <property type="entry name" value="QUINOL:CYTOCHROME C OXIDOREDUCTASE QUINONE-BINDING SUBUNIT 2"/>
    <property type="match status" value="1"/>
</dbReference>
<protein>
    <recommendedName>
        <fullName evidence="3">Quinol:cytochrome C oxidoreductase</fullName>
    </recommendedName>
</protein>
<keyword evidence="1" id="KW-1133">Transmembrane helix</keyword>
<evidence type="ECO:0000256" key="1">
    <source>
        <dbReference type="SAM" id="Phobius"/>
    </source>
</evidence>
<feature type="transmembrane region" description="Helical" evidence="1">
    <location>
        <begin position="229"/>
        <end position="250"/>
    </location>
</feature>
<feature type="transmembrane region" description="Helical" evidence="1">
    <location>
        <begin position="30"/>
        <end position="50"/>
    </location>
</feature>
<keyword evidence="1" id="KW-0812">Transmembrane</keyword>
<organism evidence="2">
    <name type="scientific">Caldithrix abyssi</name>
    <dbReference type="NCBI Taxonomy" id="187145"/>
    <lineage>
        <taxon>Bacteria</taxon>
        <taxon>Pseudomonadati</taxon>
        <taxon>Calditrichota</taxon>
        <taxon>Calditrichia</taxon>
        <taxon>Calditrichales</taxon>
        <taxon>Calditrichaceae</taxon>
        <taxon>Caldithrix</taxon>
    </lineage>
</organism>